<dbReference type="SUPFAM" id="SSF54427">
    <property type="entry name" value="NTF2-like"/>
    <property type="match status" value="1"/>
</dbReference>
<dbReference type="Gene3D" id="3.10.450.50">
    <property type="match status" value="1"/>
</dbReference>
<dbReference type="InterPro" id="IPR037401">
    <property type="entry name" value="SnoaL-like"/>
</dbReference>
<reference evidence="2" key="2">
    <citation type="submission" date="2023-06" db="EMBL/GenBank/DDBJ databases">
        <authorList>
            <person name="Ma L."/>
            <person name="Liu K.-W."/>
            <person name="Li Z."/>
            <person name="Hsiao Y.-Y."/>
            <person name="Qi Y."/>
            <person name="Fu T."/>
            <person name="Tang G."/>
            <person name="Zhang D."/>
            <person name="Sun W.-H."/>
            <person name="Liu D.-K."/>
            <person name="Li Y."/>
            <person name="Chen G.-Z."/>
            <person name="Liu X.-D."/>
            <person name="Liao X.-Y."/>
            <person name="Jiang Y.-T."/>
            <person name="Yu X."/>
            <person name="Hao Y."/>
            <person name="Huang J."/>
            <person name="Zhao X.-W."/>
            <person name="Ke S."/>
            <person name="Chen Y.-Y."/>
            <person name="Wu W.-L."/>
            <person name="Hsu J.-L."/>
            <person name="Lin Y.-F."/>
            <person name="Huang M.-D."/>
            <person name="Li C.-Y."/>
            <person name="Huang L."/>
            <person name="Wang Z.-W."/>
            <person name="Zhao X."/>
            <person name="Zhong W.-Y."/>
            <person name="Peng D.-H."/>
            <person name="Ahmad S."/>
            <person name="Lan S."/>
            <person name="Zhang J.-S."/>
            <person name="Tsai W.-C."/>
            <person name="Van De Peer Y."/>
            <person name="Liu Z.-J."/>
        </authorList>
    </citation>
    <scope>NUCLEOTIDE SEQUENCE</scope>
    <source>
        <strain evidence="2">SCP</strain>
        <tissue evidence="2">Leaves</tissue>
    </source>
</reference>
<dbReference type="PANTHER" id="PTHR33698:SF3">
    <property type="entry name" value="OS09G0266000 PROTEIN"/>
    <property type="match status" value="1"/>
</dbReference>
<organism evidence="2 3">
    <name type="scientific">Acorus gramineus</name>
    <name type="common">Dwarf sweet flag</name>
    <dbReference type="NCBI Taxonomy" id="55184"/>
    <lineage>
        <taxon>Eukaryota</taxon>
        <taxon>Viridiplantae</taxon>
        <taxon>Streptophyta</taxon>
        <taxon>Embryophyta</taxon>
        <taxon>Tracheophyta</taxon>
        <taxon>Spermatophyta</taxon>
        <taxon>Magnoliopsida</taxon>
        <taxon>Liliopsida</taxon>
        <taxon>Acoraceae</taxon>
        <taxon>Acorus</taxon>
    </lineage>
</organism>
<protein>
    <recommendedName>
        <fullName evidence="1">SnoaL-like domain-containing protein</fullName>
    </recommendedName>
</protein>
<dbReference type="EMBL" id="JAUJYN010000003">
    <property type="protein sequence ID" value="KAK1275863.1"/>
    <property type="molecule type" value="Genomic_DNA"/>
</dbReference>
<evidence type="ECO:0000313" key="2">
    <source>
        <dbReference type="EMBL" id="KAK1275863.1"/>
    </source>
</evidence>
<reference evidence="2" key="1">
    <citation type="journal article" date="2023" name="Nat. Commun.">
        <title>Diploid and tetraploid genomes of Acorus and the evolution of monocots.</title>
        <authorList>
            <person name="Ma L."/>
            <person name="Liu K.W."/>
            <person name="Li Z."/>
            <person name="Hsiao Y.Y."/>
            <person name="Qi Y."/>
            <person name="Fu T."/>
            <person name="Tang G.D."/>
            <person name="Zhang D."/>
            <person name="Sun W.H."/>
            <person name="Liu D.K."/>
            <person name="Li Y."/>
            <person name="Chen G.Z."/>
            <person name="Liu X.D."/>
            <person name="Liao X.Y."/>
            <person name="Jiang Y.T."/>
            <person name="Yu X."/>
            <person name="Hao Y."/>
            <person name="Huang J."/>
            <person name="Zhao X.W."/>
            <person name="Ke S."/>
            <person name="Chen Y.Y."/>
            <person name="Wu W.L."/>
            <person name="Hsu J.L."/>
            <person name="Lin Y.F."/>
            <person name="Huang M.D."/>
            <person name="Li C.Y."/>
            <person name="Huang L."/>
            <person name="Wang Z.W."/>
            <person name="Zhao X."/>
            <person name="Zhong W.Y."/>
            <person name="Peng D.H."/>
            <person name="Ahmad S."/>
            <person name="Lan S."/>
            <person name="Zhang J.S."/>
            <person name="Tsai W.C."/>
            <person name="Van de Peer Y."/>
            <person name="Liu Z.J."/>
        </authorList>
    </citation>
    <scope>NUCLEOTIDE SEQUENCE</scope>
    <source>
        <strain evidence="2">SCP</strain>
    </source>
</reference>
<dbReference type="InterPro" id="IPR032710">
    <property type="entry name" value="NTF2-like_dom_sf"/>
</dbReference>
<dbReference type="AlphaFoldDB" id="A0AAV9BGF5"/>
<gene>
    <name evidence="2" type="ORF">QJS04_geneDACA009914</name>
</gene>
<dbReference type="PANTHER" id="PTHR33698">
    <property type="entry name" value="NUCLEAR TRANSPORT FACTOR 2 (NTF2)-LIKE PROTEIN"/>
    <property type="match status" value="1"/>
</dbReference>
<sequence length="216" mass="23944">MSTCLSLQPPIRVSPPPQTLKTLIPPNSPPFGVLHPTKKFGRTRIGVSEADPITAVPPSPPSSPDLSPAADVVRGFYGGINCRDLDSVGRLIAERCVYEDLVFSRPFIGRKDILTFFTKFSDSISSDLQFVIDDISCEDSSAIGVTWHLEWRGKPFPFSKGCSFYRLEVIDGKRQIICSYGRDCVEPATKPGDFALVLIRAVTWLLQKFPRLADRL</sequence>
<keyword evidence="3" id="KW-1185">Reference proteome</keyword>
<evidence type="ECO:0000259" key="1">
    <source>
        <dbReference type="Pfam" id="PF12680"/>
    </source>
</evidence>
<dbReference type="Pfam" id="PF12680">
    <property type="entry name" value="SnoaL_2"/>
    <property type="match status" value="1"/>
</dbReference>
<dbReference type="Proteomes" id="UP001179952">
    <property type="component" value="Unassembled WGS sequence"/>
</dbReference>
<comment type="caution">
    <text evidence="2">The sequence shown here is derived from an EMBL/GenBank/DDBJ whole genome shotgun (WGS) entry which is preliminary data.</text>
</comment>
<accession>A0AAV9BGF5</accession>
<proteinExistence type="predicted"/>
<feature type="domain" description="SnoaL-like" evidence="1">
    <location>
        <begin position="73"/>
        <end position="173"/>
    </location>
</feature>
<name>A0AAV9BGF5_ACOGR</name>
<evidence type="ECO:0000313" key="3">
    <source>
        <dbReference type="Proteomes" id="UP001179952"/>
    </source>
</evidence>